<evidence type="ECO:0000256" key="4">
    <source>
        <dbReference type="ARBA" id="ARBA00022884"/>
    </source>
</evidence>
<protein>
    <submittedName>
        <fullName evidence="7">16S rRNA methyltransferase</fullName>
    </submittedName>
</protein>
<feature type="binding site" evidence="5">
    <location>
        <begin position="239"/>
        <end position="245"/>
    </location>
    <ligand>
        <name>S-adenosyl-L-methionine</name>
        <dbReference type="ChEBI" id="CHEBI:59789"/>
    </ligand>
</feature>
<keyword evidence="1 5" id="KW-0489">Methyltransferase</keyword>
<dbReference type="Pfam" id="PF01189">
    <property type="entry name" value="Methyltr_RsmB-F"/>
    <property type="match status" value="1"/>
</dbReference>
<dbReference type="InterPro" id="IPR006027">
    <property type="entry name" value="NusB_RsmB_TIM44"/>
</dbReference>
<dbReference type="SUPFAM" id="SSF48013">
    <property type="entry name" value="NusB-like"/>
    <property type="match status" value="1"/>
</dbReference>
<organism evidence="7 8">
    <name type="scientific">Paracoccus acridae</name>
    <dbReference type="NCBI Taxonomy" id="1795310"/>
    <lineage>
        <taxon>Bacteria</taxon>
        <taxon>Pseudomonadati</taxon>
        <taxon>Pseudomonadota</taxon>
        <taxon>Alphaproteobacteria</taxon>
        <taxon>Rhodobacterales</taxon>
        <taxon>Paracoccaceae</taxon>
        <taxon>Paracoccus</taxon>
    </lineage>
</organism>
<evidence type="ECO:0000256" key="5">
    <source>
        <dbReference type="PROSITE-ProRule" id="PRU01023"/>
    </source>
</evidence>
<dbReference type="PRINTS" id="PR02008">
    <property type="entry name" value="RCMTFAMILY"/>
</dbReference>
<comment type="similarity">
    <text evidence="5">Belongs to the class I-like SAM-binding methyltransferase superfamily. RsmB/NOP family.</text>
</comment>
<keyword evidence="8" id="KW-1185">Reference proteome</keyword>
<dbReference type="CDD" id="cd02440">
    <property type="entry name" value="AdoMet_MTases"/>
    <property type="match status" value="1"/>
</dbReference>
<dbReference type="PANTHER" id="PTHR22807:SF61">
    <property type="entry name" value="NOL1_NOP2_SUN FAMILY PROTEIN _ ANTITERMINATION NUSB DOMAIN-CONTAINING PROTEIN"/>
    <property type="match status" value="1"/>
</dbReference>
<dbReference type="InterPro" id="IPR029063">
    <property type="entry name" value="SAM-dependent_MTases_sf"/>
</dbReference>
<dbReference type="GO" id="GO:0008168">
    <property type="term" value="F:methyltransferase activity"/>
    <property type="evidence" value="ECO:0007669"/>
    <property type="project" value="UniProtKB-KW"/>
</dbReference>
<keyword evidence="4 5" id="KW-0694">RNA-binding</keyword>
<evidence type="ECO:0000256" key="2">
    <source>
        <dbReference type="ARBA" id="ARBA00022679"/>
    </source>
</evidence>
<evidence type="ECO:0000313" key="8">
    <source>
        <dbReference type="Proteomes" id="UP000640509"/>
    </source>
</evidence>
<name>A0ABQ1VDX3_9RHOB</name>
<dbReference type="Proteomes" id="UP000640509">
    <property type="component" value="Unassembled WGS sequence"/>
</dbReference>
<proteinExistence type="inferred from homology"/>
<keyword evidence="2 5" id="KW-0808">Transferase</keyword>
<evidence type="ECO:0000313" key="7">
    <source>
        <dbReference type="EMBL" id="GGF52558.1"/>
    </source>
</evidence>
<evidence type="ECO:0000259" key="6">
    <source>
        <dbReference type="PROSITE" id="PS51686"/>
    </source>
</evidence>
<accession>A0ABQ1VDX3</accession>
<dbReference type="InterPro" id="IPR035926">
    <property type="entry name" value="NusB-like_sf"/>
</dbReference>
<evidence type="ECO:0000256" key="1">
    <source>
        <dbReference type="ARBA" id="ARBA00022603"/>
    </source>
</evidence>
<dbReference type="GO" id="GO:0032259">
    <property type="term" value="P:methylation"/>
    <property type="evidence" value="ECO:0007669"/>
    <property type="project" value="UniProtKB-KW"/>
</dbReference>
<dbReference type="InterPro" id="IPR001678">
    <property type="entry name" value="MeTrfase_RsmB-F_NOP2_dom"/>
</dbReference>
<gene>
    <name evidence="7" type="ORF">GCM10011402_00690</name>
</gene>
<dbReference type="Pfam" id="PF01029">
    <property type="entry name" value="NusB"/>
    <property type="match status" value="1"/>
</dbReference>
<reference evidence="8" key="1">
    <citation type="journal article" date="2019" name="Int. J. Syst. Evol. Microbiol.">
        <title>The Global Catalogue of Microorganisms (GCM) 10K type strain sequencing project: providing services to taxonomists for standard genome sequencing and annotation.</title>
        <authorList>
            <consortium name="The Broad Institute Genomics Platform"/>
            <consortium name="The Broad Institute Genome Sequencing Center for Infectious Disease"/>
            <person name="Wu L."/>
            <person name="Ma J."/>
        </authorList>
    </citation>
    <scope>NUCLEOTIDE SEQUENCE [LARGE SCALE GENOMIC DNA]</scope>
    <source>
        <strain evidence="8">CGMCC 1.15419</strain>
    </source>
</reference>
<dbReference type="Gene3D" id="1.10.940.10">
    <property type="entry name" value="NusB-like"/>
    <property type="match status" value="1"/>
</dbReference>
<dbReference type="InterPro" id="IPR023267">
    <property type="entry name" value="RCMT"/>
</dbReference>
<comment type="caution">
    <text evidence="7">The sequence shown here is derived from an EMBL/GenBank/DDBJ whole genome shotgun (WGS) entry which is preliminary data.</text>
</comment>
<feature type="binding site" evidence="5">
    <location>
        <position position="286"/>
    </location>
    <ligand>
        <name>S-adenosyl-L-methionine</name>
        <dbReference type="ChEBI" id="CHEBI:59789"/>
    </ligand>
</feature>
<dbReference type="Gene3D" id="3.40.50.150">
    <property type="entry name" value="Vaccinia Virus protein VP39"/>
    <property type="match status" value="1"/>
</dbReference>
<feature type="active site" description="Nucleophile" evidence="5">
    <location>
        <position position="355"/>
    </location>
</feature>
<feature type="binding site" evidence="5">
    <location>
        <position position="302"/>
    </location>
    <ligand>
        <name>S-adenosyl-L-methionine</name>
        <dbReference type="ChEBI" id="CHEBI:59789"/>
    </ligand>
</feature>
<dbReference type="SUPFAM" id="SSF53335">
    <property type="entry name" value="S-adenosyl-L-methionine-dependent methyltransferases"/>
    <property type="match status" value="1"/>
</dbReference>
<evidence type="ECO:0000256" key="3">
    <source>
        <dbReference type="ARBA" id="ARBA00022691"/>
    </source>
</evidence>
<feature type="domain" description="SAM-dependent MTase RsmB/NOP-type" evidence="6">
    <location>
        <begin position="135"/>
        <end position="421"/>
    </location>
</feature>
<dbReference type="PANTHER" id="PTHR22807">
    <property type="entry name" value="NOP2 YEAST -RELATED NOL1/NOP2/FMU SUN DOMAIN-CONTAINING"/>
    <property type="match status" value="1"/>
</dbReference>
<keyword evidence="3 5" id="KW-0949">S-adenosyl-L-methionine</keyword>
<feature type="binding site" evidence="5">
    <location>
        <position position="260"/>
    </location>
    <ligand>
        <name>S-adenosyl-L-methionine</name>
        <dbReference type="ChEBI" id="CHEBI:59789"/>
    </ligand>
</feature>
<sequence length="422" mass="44019">MKESDLAKRGMDMARSGALRLLAGVRDGLSLSDQAGALKALAPQDQARAARLAAAVLRHQSRADAVIAGYVSRKPSPQVADILRLATIELLELEGAAHGVVDAAVTLTRGLGQKGQAAAGMVNAVLRKVAAHRGWADLPPQPMPGWLRDPVALAYGEEAALAIEAAHQAGAPLDLTPKPGISVEGANLLPTGSWRIHGPAQVSALPGFATGDWWVQDAAAALPVRLLDPQAGEGIADLCAAPGGKTLQLAAAGAQVTAVDITPARLKRVAENLRRCGLAAELAAADALEWRPDGPLDAVLLDAPCSATGTIRRHPDLPFLRDGSGIPALIDLQSRLIDHALSLLPPGGRLVYAVCSLLPDEGEAQVAAALTRHPGLRVEEPVLPGIEPDWITPEGGLRTRPDHWADWGGLDGFFMARLRKAG</sequence>
<dbReference type="PROSITE" id="PS51686">
    <property type="entry name" value="SAM_MT_RSMB_NOP"/>
    <property type="match status" value="1"/>
</dbReference>
<dbReference type="InterPro" id="IPR049560">
    <property type="entry name" value="MeTrfase_RsmB-F_NOP2_cat"/>
</dbReference>
<dbReference type="EMBL" id="BMIV01000001">
    <property type="protein sequence ID" value="GGF52558.1"/>
    <property type="molecule type" value="Genomic_DNA"/>
</dbReference>